<dbReference type="Gene3D" id="2.60.40.10">
    <property type="entry name" value="Immunoglobulins"/>
    <property type="match status" value="3"/>
</dbReference>
<dbReference type="SUPFAM" id="SSF49265">
    <property type="entry name" value="Fibronectin type III"/>
    <property type="match status" value="2"/>
</dbReference>
<feature type="domain" description="Fibronectin type-III" evidence="2">
    <location>
        <begin position="428"/>
        <end position="521"/>
    </location>
</feature>
<dbReference type="InterPro" id="IPR036116">
    <property type="entry name" value="FN3_sf"/>
</dbReference>
<dbReference type="Pfam" id="PF00041">
    <property type="entry name" value="fn3"/>
    <property type="match status" value="2"/>
</dbReference>
<gene>
    <name evidence="3" type="primary">MYOM2_1</name>
    <name evidence="3" type="ORF">P7K49_027754</name>
</gene>
<dbReference type="InterPro" id="IPR013783">
    <property type="entry name" value="Ig-like_fold"/>
</dbReference>
<comment type="caution">
    <text evidence="3">The sequence shown here is derived from an EMBL/GenBank/DDBJ whole genome shotgun (WGS) entry which is preliminary data.</text>
</comment>
<dbReference type="SMART" id="SM00060">
    <property type="entry name" value="FN3"/>
    <property type="match status" value="3"/>
</dbReference>
<keyword evidence="4" id="KW-1185">Reference proteome</keyword>
<organism evidence="3 4">
    <name type="scientific">Saguinus oedipus</name>
    <name type="common">Cotton-top tamarin</name>
    <name type="synonym">Oedipomidas oedipus</name>
    <dbReference type="NCBI Taxonomy" id="9490"/>
    <lineage>
        <taxon>Eukaryota</taxon>
        <taxon>Metazoa</taxon>
        <taxon>Chordata</taxon>
        <taxon>Craniata</taxon>
        <taxon>Vertebrata</taxon>
        <taxon>Euteleostomi</taxon>
        <taxon>Mammalia</taxon>
        <taxon>Eutheria</taxon>
        <taxon>Euarchontoglires</taxon>
        <taxon>Primates</taxon>
        <taxon>Haplorrhini</taxon>
        <taxon>Platyrrhini</taxon>
        <taxon>Cebidae</taxon>
        <taxon>Callitrichinae</taxon>
        <taxon>Saguinus</taxon>
    </lineage>
</organism>
<dbReference type="PANTHER" id="PTHR13817:SF22">
    <property type="entry name" value="MYOMESIN-2"/>
    <property type="match status" value="1"/>
</dbReference>
<evidence type="ECO:0000256" key="1">
    <source>
        <dbReference type="ARBA" id="ARBA00022737"/>
    </source>
</evidence>
<name>A0ABQ9UAF2_SAGOE</name>
<dbReference type="PRINTS" id="PR00014">
    <property type="entry name" value="FNTYPEIII"/>
</dbReference>
<proteinExistence type="predicted"/>
<dbReference type="CDD" id="cd00063">
    <property type="entry name" value="FN3"/>
    <property type="match status" value="4"/>
</dbReference>
<dbReference type="InterPro" id="IPR003961">
    <property type="entry name" value="FN3_dom"/>
</dbReference>
<evidence type="ECO:0000259" key="2">
    <source>
        <dbReference type="PROSITE" id="PS50853"/>
    </source>
</evidence>
<sequence length="662" mass="72664">MARRILSSPFLSSPWLEHLQIRRAPVMTLPRVVKNVKNNPCLAPAGTPCRQVRILSPHLVIKGNVSHSTFSGPFATCRGKDSKTFPKHLTGMIPAQPALPRTRNAVQQDSGEKTQSCFVLLPCSVSGLPQRPEGELGFEKGSEMSRENPERILRGWGRLVLRCNTDCECALCTDSQDSLKNSISGDVQIPGPPTNVQASEISRNYVVLSWEPPSPRGRDPLMYFIEKAPTGKVFRIPHGLCLRTSRVATGWQSCIGNSHKTDRGRKRSLCRESVCGQTLSTSPPAVSIDAVTGVLYFFGWERLRAMTPWGSHHGCLRQMEDSDFSHLPNGEKTPANTNLISRSLGRCVKFSADLSVVGSGSWQRVNAQTAVRSPRYAVFDLMEGKSYVFRVLSANRHGLSEPSEITSPIQAQDITAPASFHETVVPSAPGRVLASRNTKTSVVVQWDRPKHEEDLLGYYVDCCVAGTNAWEPCNHKPIGYNRFVVHGLTTGEQYIFRVKAVNAVGMSENSQESDVIKVQAALTVPSHPYGITLLNCDGHSMTLGWKVPKFSGGSPILGYYMDKREVRHQNWHEVNSSPSKPTILTDMVPVPVITSLVPSSEALRVDGLTEGSLYEFKIAAVNLAGIGEPSDPSEHFKCEAWTMPEPGKWLPPGHQPSSTQAG</sequence>
<reference evidence="3 4" key="1">
    <citation type="submission" date="2023-05" db="EMBL/GenBank/DDBJ databases">
        <title>B98-5 Cell Line De Novo Hybrid Assembly: An Optical Mapping Approach.</title>
        <authorList>
            <person name="Kananen K."/>
            <person name="Auerbach J.A."/>
            <person name="Kautto E."/>
            <person name="Blachly J.S."/>
        </authorList>
    </citation>
    <scope>NUCLEOTIDE SEQUENCE [LARGE SCALE GENOMIC DNA]</scope>
    <source>
        <strain evidence="3">B95-8</strain>
        <tissue evidence="3">Cell line</tissue>
    </source>
</reference>
<protein>
    <submittedName>
        <fullName evidence="3">Myomesin-2</fullName>
    </submittedName>
</protein>
<evidence type="ECO:0000313" key="3">
    <source>
        <dbReference type="EMBL" id="KAK2094016.1"/>
    </source>
</evidence>
<keyword evidence="1" id="KW-0677">Repeat</keyword>
<feature type="domain" description="Fibronectin type-III" evidence="2">
    <location>
        <begin position="524"/>
        <end position="645"/>
    </location>
</feature>
<dbReference type="EMBL" id="JASSZA010000014">
    <property type="protein sequence ID" value="KAK2094016.1"/>
    <property type="molecule type" value="Genomic_DNA"/>
</dbReference>
<evidence type="ECO:0000313" key="4">
    <source>
        <dbReference type="Proteomes" id="UP001266305"/>
    </source>
</evidence>
<dbReference type="InterPro" id="IPR050964">
    <property type="entry name" value="Striated_Muscle_Regulatory"/>
</dbReference>
<dbReference type="Proteomes" id="UP001266305">
    <property type="component" value="Unassembled WGS sequence"/>
</dbReference>
<dbReference type="PANTHER" id="PTHR13817">
    <property type="entry name" value="TITIN"/>
    <property type="match status" value="1"/>
</dbReference>
<accession>A0ABQ9UAF2</accession>
<dbReference type="PROSITE" id="PS50853">
    <property type="entry name" value="FN3"/>
    <property type="match status" value="2"/>
</dbReference>